<name>A0A4Y4D4R4_KOCVA</name>
<accession>A0A4Y4D4R4</accession>
<feature type="transmembrane region" description="Helical" evidence="1">
    <location>
        <begin position="7"/>
        <end position="30"/>
    </location>
</feature>
<keyword evidence="1" id="KW-1133">Transmembrane helix</keyword>
<protein>
    <submittedName>
        <fullName evidence="2">Uncharacterized protein</fullName>
    </submittedName>
</protein>
<evidence type="ECO:0000313" key="3">
    <source>
        <dbReference type="Proteomes" id="UP000315730"/>
    </source>
</evidence>
<reference evidence="2 3" key="1">
    <citation type="submission" date="2019-06" db="EMBL/GenBank/DDBJ databases">
        <title>Whole genome shotgun sequence of Kocuria varians NBRC 15358.</title>
        <authorList>
            <person name="Hosoyama A."/>
            <person name="Uohara A."/>
            <person name="Ohji S."/>
            <person name="Ichikawa N."/>
        </authorList>
    </citation>
    <scope>NUCLEOTIDE SEQUENCE [LARGE SCALE GENOMIC DNA]</scope>
    <source>
        <strain evidence="2 3">NBRC 15358</strain>
    </source>
</reference>
<proteinExistence type="predicted"/>
<sequence>MKGRRGSLYGWAAFVVVMLVVLVVAYPLMGKPLGDALILAGVALVGAVLGVCLREVFRGRSRRRAREARSARHEAEQHD</sequence>
<feature type="transmembrane region" description="Helical" evidence="1">
    <location>
        <begin position="36"/>
        <end position="57"/>
    </location>
</feature>
<keyword evidence="1" id="KW-0812">Transmembrane</keyword>
<keyword evidence="1" id="KW-0472">Membrane</keyword>
<keyword evidence="3" id="KW-1185">Reference proteome</keyword>
<gene>
    <name evidence="2" type="ORF">KVA01_23460</name>
</gene>
<evidence type="ECO:0000313" key="2">
    <source>
        <dbReference type="EMBL" id="GED00192.1"/>
    </source>
</evidence>
<organism evidence="2 3">
    <name type="scientific">Kocuria varians</name>
    <name type="common">Micrococcus varians</name>
    <dbReference type="NCBI Taxonomy" id="1272"/>
    <lineage>
        <taxon>Bacteria</taxon>
        <taxon>Bacillati</taxon>
        <taxon>Actinomycetota</taxon>
        <taxon>Actinomycetes</taxon>
        <taxon>Micrococcales</taxon>
        <taxon>Micrococcaceae</taxon>
        <taxon>Kocuria</taxon>
    </lineage>
</organism>
<evidence type="ECO:0000256" key="1">
    <source>
        <dbReference type="SAM" id="Phobius"/>
    </source>
</evidence>
<dbReference type="EMBL" id="BJNW01000026">
    <property type="protein sequence ID" value="GED00192.1"/>
    <property type="molecule type" value="Genomic_DNA"/>
</dbReference>
<comment type="caution">
    <text evidence="2">The sequence shown here is derived from an EMBL/GenBank/DDBJ whole genome shotgun (WGS) entry which is preliminary data.</text>
</comment>
<dbReference type="AlphaFoldDB" id="A0A4Y4D4R4"/>
<dbReference type="Proteomes" id="UP000315730">
    <property type="component" value="Unassembled WGS sequence"/>
</dbReference>